<comment type="caution">
    <text evidence="2">The sequence shown here is derived from an EMBL/GenBank/DDBJ whole genome shotgun (WGS) entry which is preliminary data.</text>
</comment>
<reference evidence="2" key="1">
    <citation type="submission" date="2020-10" db="EMBL/GenBank/DDBJ databases">
        <title>Connecting structure to function with the recovery of over 1000 high-quality activated sludge metagenome-assembled genomes encoding full-length rRNA genes using long-read sequencing.</title>
        <authorList>
            <person name="Singleton C.M."/>
            <person name="Petriglieri F."/>
            <person name="Kristensen J.M."/>
            <person name="Kirkegaard R.H."/>
            <person name="Michaelsen T.Y."/>
            <person name="Andersen M.H."/>
            <person name="Karst S.M."/>
            <person name="Dueholm M.S."/>
            <person name="Nielsen P.H."/>
            <person name="Albertsen M."/>
        </authorList>
    </citation>
    <scope>NUCLEOTIDE SEQUENCE</scope>
    <source>
        <strain evidence="2">Bjer_18-Q3-R1-45_BAT3C.347</strain>
    </source>
</reference>
<gene>
    <name evidence="2" type="ORF">IPH26_20700</name>
</gene>
<accession>A0A9D7E7D8</accession>
<name>A0A9D7E7D8_9PROT</name>
<organism evidence="2 3">
    <name type="scientific">Candidatus Methylophosphatis roskildensis</name>
    <dbReference type="NCBI Taxonomy" id="2899263"/>
    <lineage>
        <taxon>Bacteria</taxon>
        <taxon>Pseudomonadati</taxon>
        <taxon>Pseudomonadota</taxon>
        <taxon>Betaproteobacteria</taxon>
        <taxon>Nitrosomonadales</taxon>
        <taxon>Sterolibacteriaceae</taxon>
        <taxon>Candidatus Methylophosphatis</taxon>
    </lineage>
</organism>
<keyword evidence="1" id="KW-0732">Signal</keyword>
<dbReference type="EMBL" id="JADJEV010000005">
    <property type="protein sequence ID" value="MBK6975252.1"/>
    <property type="molecule type" value="Genomic_DNA"/>
</dbReference>
<protein>
    <submittedName>
        <fullName evidence="2">Uncharacterized protein</fullName>
    </submittedName>
</protein>
<dbReference type="Proteomes" id="UP000807785">
    <property type="component" value="Unassembled WGS sequence"/>
</dbReference>
<evidence type="ECO:0000313" key="2">
    <source>
        <dbReference type="EMBL" id="MBK6975252.1"/>
    </source>
</evidence>
<evidence type="ECO:0000313" key="3">
    <source>
        <dbReference type="Proteomes" id="UP000807785"/>
    </source>
</evidence>
<dbReference type="AlphaFoldDB" id="A0A9D7E7D8"/>
<feature type="signal peptide" evidence="1">
    <location>
        <begin position="1"/>
        <end position="25"/>
    </location>
</feature>
<proteinExistence type="predicted"/>
<evidence type="ECO:0000256" key="1">
    <source>
        <dbReference type="SAM" id="SignalP"/>
    </source>
</evidence>
<sequence length="144" mass="15527">MHAAALIARFAGIALLALPAVPAQADKFTLDASEPPLQLCSSVQKNVRFMHNVWDNGARDTFAQMKVYIGEQLSGKGEGEAKLLKVYREMIGRIETGDYSEPRMAHGEGQLAARNNAGTLCLTAFPSDDAVGKRTPLANPVSRD</sequence>
<feature type="chain" id="PRO_5039074483" evidence="1">
    <location>
        <begin position="26"/>
        <end position="144"/>
    </location>
</feature>